<dbReference type="EMBL" id="GGEC01068875">
    <property type="protein sequence ID" value="MBX49359.1"/>
    <property type="molecule type" value="Transcribed_RNA"/>
</dbReference>
<sequence>MPPVPSPLPARVTFSGLPCLPLLPGFPATPESFPSPVEGCEKIDPNNPLEDDEGEEESLGPNR</sequence>
<accession>A0A2P2P3V3</accession>
<feature type="compositionally biased region" description="Acidic residues" evidence="1">
    <location>
        <begin position="49"/>
        <end position="63"/>
    </location>
</feature>
<evidence type="ECO:0000256" key="1">
    <source>
        <dbReference type="SAM" id="MobiDB-lite"/>
    </source>
</evidence>
<feature type="region of interest" description="Disordered" evidence="1">
    <location>
        <begin position="26"/>
        <end position="63"/>
    </location>
</feature>
<evidence type="ECO:0000313" key="2">
    <source>
        <dbReference type="EMBL" id="MBX49359.1"/>
    </source>
</evidence>
<name>A0A2P2P3V3_RHIMU</name>
<proteinExistence type="predicted"/>
<reference evidence="2" key="1">
    <citation type="submission" date="2018-02" db="EMBL/GenBank/DDBJ databases">
        <title>Rhizophora mucronata_Transcriptome.</title>
        <authorList>
            <person name="Meera S.P."/>
            <person name="Sreeshan A."/>
            <person name="Augustine A."/>
        </authorList>
    </citation>
    <scope>NUCLEOTIDE SEQUENCE</scope>
    <source>
        <tissue evidence="2">Leaf</tissue>
    </source>
</reference>
<dbReference type="AlphaFoldDB" id="A0A2P2P3V3"/>
<organism evidence="2">
    <name type="scientific">Rhizophora mucronata</name>
    <name type="common">Asiatic mangrove</name>
    <dbReference type="NCBI Taxonomy" id="61149"/>
    <lineage>
        <taxon>Eukaryota</taxon>
        <taxon>Viridiplantae</taxon>
        <taxon>Streptophyta</taxon>
        <taxon>Embryophyta</taxon>
        <taxon>Tracheophyta</taxon>
        <taxon>Spermatophyta</taxon>
        <taxon>Magnoliopsida</taxon>
        <taxon>eudicotyledons</taxon>
        <taxon>Gunneridae</taxon>
        <taxon>Pentapetalae</taxon>
        <taxon>rosids</taxon>
        <taxon>fabids</taxon>
        <taxon>Malpighiales</taxon>
        <taxon>Rhizophoraceae</taxon>
        <taxon>Rhizophora</taxon>
    </lineage>
</organism>
<protein>
    <submittedName>
        <fullName evidence="2">Uncharacterized protein</fullName>
    </submittedName>
</protein>